<evidence type="ECO:0000313" key="1">
    <source>
        <dbReference type="EMBL" id="MBM3276010.1"/>
    </source>
</evidence>
<dbReference type="AlphaFoldDB" id="A0A937X806"/>
<organism evidence="1 2">
    <name type="scientific">Candidatus Tanganyikabacteria bacterium</name>
    <dbReference type="NCBI Taxonomy" id="2961651"/>
    <lineage>
        <taxon>Bacteria</taxon>
        <taxon>Bacillati</taxon>
        <taxon>Candidatus Sericytochromatia</taxon>
        <taxon>Candidatus Tanganyikabacteria</taxon>
    </lineage>
</organism>
<name>A0A937X806_9BACT</name>
<feature type="non-terminal residue" evidence="1">
    <location>
        <position position="1"/>
    </location>
</feature>
<dbReference type="SUPFAM" id="SSF48452">
    <property type="entry name" value="TPR-like"/>
    <property type="match status" value="1"/>
</dbReference>
<proteinExistence type="predicted"/>
<reference evidence="1 2" key="1">
    <citation type="submission" date="2019-03" db="EMBL/GenBank/DDBJ databases">
        <title>Lake Tanganyika Metagenome-Assembled Genomes (MAGs).</title>
        <authorList>
            <person name="Tran P."/>
        </authorList>
    </citation>
    <scope>NUCLEOTIDE SEQUENCE [LARGE SCALE GENOMIC DNA]</scope>
    <source>
        <strain evidence="1">K_DeepCast_65m_m2_236</strain>
    </source>
</reference>
<gene>
    <name evidence="1" type="ORF">FJZ00_12720</name>
</gene>
<evidence type="ECO:0008006" key="3">
    <source>
        <dbReference type="Google" id="ProtNLM"/>
    </source>
</evidence>
<comment type="caution">
    <text evidence="1">The sequence shown here is derived from an EMBL/GenBank/DDBJ whole genome shotgun (WGS) entry which is preliminary data.</text>
</comment>
<protein>
    <recommendedName>
        <fullName evidence="3">Tetratricopeptide repeat protein</fullName>
    </recommendedName>
</protein>
<dbReference type="EMBL" id="VGJX01000820">
    <property type="protein sequence ID" value="MBM3276010.1"/>
    <property type="molecule type" value="Genomic_DNA"/>
</dbReference>
<sequence>DLEAAANELRRALDLDPQNAYAKFNLAWVSRLQQEAAFKTLKAAEAAI</sequence>
<dbReference type="Proteomes" id="UP000703893">
    <property type="component" value="Unassembled WGS sequence"/>
</dbReference>
<accession>A0A937X806</accession>
<dbReference type="Gene3D" id="1.25.40.10">
    <property type="entry name" value="Tetratricopeptide repeat domain"/>
    <property type="match status" value="1"/>
</dbReference>
<dbReference type="InterPro" id="IPR011990">
    <property type="entry name" value="TPR-like_helical_dom_sf"/>
</dbReference>
<evidence type="ECO:0000313" key="2">
    <source>
        <dbReference type="Proteomes" id="UP000703893"/>
    </source>
</evidence>